<evidence type="ECO:0000313" key="1">
    <source>
        <dbReference type="EMBL" id="VGO22348.1"/>
    </source>
</evidence>
<dbReference type="AlphaFoldDB" id="A0A6C2UQ59"/>
<evidence type="ECO:0000313" key="2">
    <source>
        <dbReference type="Proteomes" id="UP000346198"/>
    </source>
</evidence>
<accession>A0A6C2UQ59</accession>
<sequence length="119" mass="13263">MLQSKPKLQIQGGGFRNLTDYEIRDAELWVEATGATASCSYISPQGFFGTTFPLRSCQQLPVVVTWIYRGKPCKSGPFVFPMLEPVPDEPVLAVVRFHADGTTTAEFIPVSKIPPRYLR</sequence>
<proteinExistence type="predicted"/>
<keyword evidence="2" id="KW-1185">Reference proteome</keyword>
<protein>
    <submittedName>
        <fullName evidence="1">Uncharacterized protein</fullName>
    </submittedName>
</protein>
<reference evidence="1 2" key="1">
    <citation type="submission" date="2019-04" db="EMBL/GenBank/DDBJ databases">
        <authorList>
            <person name="Van Vliet M D."/>
        </authorList>
    </citation>
    <scope>NUCLEOTIDE SEQUENCE [LARGE SCALE GENOMIC DNA]</scope>
    <source>
        <strain evidence="1 2">F21</strain>
    </source>
</reference>
<dbReference type="Proteomes" id="UP000346198">
    <property type="component" value="Unassembled WGS sequence"/>
</dbReference>
<organism evidence="1 2">
    <name type="scientific">Pontiella sulfatireligans</name>
    <dbReference type="NCBI Taxonomy" id="2750658"/>
    <lineage>
        <taxon>Bacteria</taxon>
        <taxon>Pseudomonadati</taxon>
        <taxon>Kiritimatiellota</taxon>
        <taxon>Kiritimatiellia</taxon>
        <taxon>Kiritimatiellales</taxon>
        <taxon>Pontiellaceae</taxon>
        <taxon>Pontiella</taxon>
    </lineage>
</organism>
<dbReference type="EMBL" id="CAAHFH010000002">
    <property type="protein sequence ID" value="VGO22348.1"/>
    <property type="molecule type" value="Genomic_DNA"/>
</dbReference>
<name>A0A6C2UQ59_9BACT</name>
<gene>
    <name evidence="1" type="ORF">SCARR_04431</name>
</gene>
<dbReference type="RefSeq" id="WP_136063733.1">
    <property type="nucleotide sequence ID" value="NZ_CAAHFH010000002.1"/>
</dbReference>